<evidence type="ECO:0000313" key="3">
    <source>
        <dbReference type="Proteomes" id="UP000007797"/>
    </source>
</evidence>
<dbReference type="InterPro" id="IPR023213">
    <property type="entry name" value="CAT-like_dom_sf"/>
</dbReference>
<dbReference type="PANTHER" id="PTHR28037">
    <property type="entry name" value="ALCOHOL O-ACETYLTRANSFERASE 1-RELATED"/>
    <property type="match status" value="1"/>
</dbReference>
<evidence type="ECO:0008006" key="4">
    <source>
        <dbReference type="Google" id="ProtNLM"/>
    </source>
</evidence>
<accession>F4Q109</accession>
<sequence>MSNSNNNNQTREKLNHSRGLGLLERYQVSKQLANVYGTLLLSAHIQLDYPLPFNNNNNNNNNDNDNVDRYLYNKLSRAIQLLCNEQPLLSVTIADIETTTPRFNPIDSIDYNDLVTVDHGIAFFDDTVLTSVLEKEIGTDFDLTSKTVPLWRLHILTHQDRSTELFVILTVHHVISDGLSTTIILSRLLELLNQPETKTETESNDNDENGQDGATNNNNNIIIDNSTKLNESLDKRTPHHPTAMDLLPIIIKHKLLPSFITRYFEVPFWAGQTPAVKQTHNTLVRVFEIPADKFTKLLNKCKLEKTTPHAAIYISTILANLIALSQDTMSLRTCTPINARSLCVPEAPQSEVGNFVGSFDRSKSYSATILRESNQFWEACREYKTDLAASSIGAIKSTNMLHYVGDFPSKWIEFWTSKLTSTPMGRSCSFEVSDVGRWGQQQQQQQTSQPQQWKLISSTYAQSANVYGSTFNINLVSVCGSSRATCTWQKGSVDENTIQTIIDNILQSLDNCIHSN</sequence>
<protein>
    <recommendedName>
        <fullName evidence="4">Condensation domain-containing protein</fullName>
    </recommendedName>
</protein>
<dbReference type="OrthoDB" id="2150604at2759"/>
<evidence type="ECO:0000256" key="1">
    <source>
        <dbReference type="SAM" id="MobiDB-lite"/>
    </source>
</evidence>
<dbReference type="KEGG" id="dfa:DFA_04004"/>
<dbReference type="RefSeq" id="XP_004366414.1">
    <property type="nucleotide sequence ID" value="XM_004366357.1"/>
</dbReference>
<reference evidence="3" key="1">
    <citation type="journal article" date="2011" name="Genome Res.">
        <title>Phylogeny-wide analysis of social amoeba genomes highlights ancient origins for complex intercellular communication.</title>
        <authorList>
            <person name="Heidel A.J."/>
            <person name="Lawal H.M."/>
            <person name="Felder M."/>
            <person name="Schilde C."/>
            <person name="Helps N.R."/>
            <person name="Tunggal B."/>
            <person name="Rivero F."/>
            <person name="John U."/>
            <person name="Schleicher M."/>
            <person name="Eichinger L."/>
            <person name="Platzer M."/>
            <person name="Noegel A.A."/>
            <person name="Schaap P."/>
            <person name="Gloeckner G."/>
        </authorList>
    </citation>
    <scope>NUCLEOTIDE SEQUENCE [LARGE SCALE GENOMIC DNA]</scope>
    <source>
        <strain evidence="3">SH3</strain>
    </source>
</reference>
<organism evidence="2 3">
    <name type="scientific">Cavenderia fasciculata</name>
    <name type="common">Slime mold</name>
    <name type="synonym">Dictyostelium fasciculatum</name>
    <dbReference type="NCBI Taxonomy" id="261658"/>
    <lineage>
        <taxon>Eukaryota</taxon>
        <taxon>Amoebozoa</taxon>
        <taxon>Evosea</taxon>
        <taxon>Eumycetozoa</taxon>
        <taxon>Dictyostelia</taxon>
        <taxon>Acytosteliales</taxon>
        <taxon>Cavenderiaceae</taxon>
        <taxon>Cavenderia</taxon>
    </lineage>
</organism>
<dbReference type="Pfam" id="PF07247">
    <property type="entry name" value="AATase"/>
    <property type="match status" value="1"/>
</dbReference>
<name>F4Q109_CACFS</name>
<keyword evidence="3" id="KW-1185">Reference proteome</keyword>
<dbReference type="InterPro" id="IPR010828">
    <property type="entry name" value="Atf2/Sli1-like"/>
</dbReference>
<dbReference type="AlphaFoldDB" id="F4Q109"/>
<dbReference type="EMBL" id="GL883018">
    <property type="protein sequence ID" value="EGG18510.1"/>
    <property type="molecule type" value="Genomic_DNA"/>
</dbReference>
<dbReference type="STRING" id="1054147.F4Q109"/>
<dbReference type="Gene3D" id="3.30.559.10">
    <property type="entry name" value="Chloramphenicol acetyltransferase-like domain"/>
    <property type="match status" value="1"/>
</dbReference>
<feature type="region of interest" description="Disordered" evidence="1">
    <location>
        <begin position="196"/>
        <end position="221"/>
    </location>
</feature>
<dbReference type="InterPro" id="IPR052058">
    <property type="entry name" value="Alcohol_O-acetyltransferase"/>
</dbReference>
<evidence type="ECO:0000313" key="2">
    <source>
        <dbReference type="EMBL" id="EGG18510.1"/>
    </source>
</evidence>
<gene>
    <name evidence="2" type="ORF">DFA_04004</name>
</gene>
<dbReference type="Proteomes" id="UP000007797">
    <property type="component" value="Unassembled WGS sequence"/>
</dbReference>
<dbReference type="PANTHER" id="PTHR28037:SF1">
    <property type="entry name" value="ALCOHOL O-ACETYLTRANSFERASE 1-RELATED"/>
    <property type="match status" value="1"/>
</dbReference>
<proteinExistence type="predicted"/>
<dbReference type="OMA" id="KEPYFAR"/>
<dbReference type="SUPFAM" id="SSF52777">
    <property type="entry name" value="CoA-dependent acyltransferases"/>
    <property type="match status" value="2"/>
</dbReference>
<dbReference type="GeneID" id="14870680"/>